<organism evidence="1 2">
    <name type="scientific">Araneus ventricosus</name>
    <name type="common">Orbweaver spider</name>
    <name type="synonym">Epeira ventricosa</name>
    <dbReference type="NCBI Taxonomy" id="182803"/>
    <lineage>
        <taxon>Eukaryota</taxon>
        <taxon>Metazoa</taxon>
        <taxon>Ecdysozoa</taxon>
        <taxon>Arthropoda</taxon>
        <taxon>Chelicerata</taxon>
        <taxon>Arachnida</taxon>
        <taxon>Araneae</taxon>
        <taxon>Araneomorphae</taxon>
        <taxon>Entelegynae</taxon>
        <taxon>Araneoidea</taxon>
        <taxon>Araneidae</taxon>
        <taxon>Araneus</taxon>
    </lineage>
</organism>
<proteinExistence type="predicted"/>
<accession>A0A4Y2VZD8</accession>
<evidence type="ECO:0000313" key="1">
    <source>
        <dbReference type="EMBL" id="GBO29250.1"/>
    </source>
</evidence>
<protein>
    <submittedName>
        <fullName evidence="1">Uncharacterized protein</fullName>
    </submittedName>
</protein>
<keyword evidence="2" id="KW-1185">Reference proteome</keyword>
<name>A0A4Y2VZD8_ARAVE</name>
<comment type="caution">
    <text evidence="1">The sequence shown here is derived from an EMBL/GenBank/DDBJ whole genome shotgun (WGS) entry which is preliminary data.</text>
</comment>
<reference evidence="1 2" key="1">
    <citation type="journal article" date="2019" name="Sci. Rep.">
        <title>Orb-weaving spider Araneus ventricosus genome elucidates the spidroin gene catalogue.</title>
        <authorList>
            <person name="Kono N."/>
            <person name="Nakamura H."/>
            <person name="Ohtoshi R."/>
            <person name="Moran D.A.P."/>
            <person name="Shinohara A."/>
            <person name="Yoshida Y."/>
            <person name="Fujiwara M."/>
            <person name="Mori M."/>
            <person name="Tomita M."/>
            <person name="Arakawa K."/>
        </authorList>
    </citation>
    <scope>NUCLEOTIDE SEQUENCE [LARGE SCALE GENOMIC DNA]</scope>
</reference>
<gene>
    <name evidence="1" type="ORF">AVEN_138968_1</name>
</gene>
<dbReference type="EMBL" id="BGPR01052414">
    <property type="protein sequence ID" value="GBO29250.1"/>
    <property type="molecule type" value="Genomic_DNA"/>
</dbReference>
<dbReference type="Proteomes" id="UP000499080">
    <property type="component" value="Unassembled WGS sequence"/>
</dbReference>
<dbReference type="AlphaFoldDB" id="A0A4Y2VZD8"/>
<sequence length="138" mass="15991">MKRTRAEVAHHYSSFPSNHDICGSILVPRLGWERFAFRQRDVNDFFSTERRVLILVPRSFRTSRFTLGSDVFLLRAQQIKRWSAIFLFMVSDSQGEGTTWKIRFGMKLGIPDSNFNLQQACHKFVMTRVQACSKLAAS</sequence>
<evidence type="ECO:0000313" key="2">
    <source>
        <dbReference type="Proteomes" id="UP000499080"/>
    </source>
</evidence>